<keyword evidence="7" id="KW-1185">Reference proteome</keyword>
<dbReference type="GO" id="GO:0035371">
    <property type="term" value="C:microtubule plus-end"/>
    <property type="evidence" value="ECO:0007669"/>
    <property type="project" value="TreeGrafter"/>
</dbReference>
<dbReference type="GO" id="GO:0051010">
    <property type="term" value="F:microtubule plus-end binding"/>
    <property type="evidence" value="ECO:0007669"/>
    <property type="project" value="TreeGrafter"/>
</dbReference>
<evidence type="ECO:0000259" key="5">
    <source>
        <dbReference type="PROSITE" id="PS50245"/>
    </source>
</evidence>
<evidence type="ECO:0000256" key="1">
    <source>
        <dbReference type="ARBA" id="ARBA00004496"/>
    </source>
</evidence>
<dbReference type="PROSITE" id="PS00845">
    <property type="entry name" value="CAP_GLY_1"/>
    <property type="match status" value="1"/>
</dbReference>
<comment type="subcellular location">
    <subcellularLocation>
        <location evidence="1">Cytoplasm</location>
    </subcellularLocation>
</comment>
<dbReference type="GO" id="GO:0005829">
    <property type="term" value="C:cytosol"/>
    <property type="evidence" value="ECO:0007669"/>
    <property type="project" value="UniProtKB-ARBA"/>
</dbReference>
<sequence>MIAVHTGGNPIVTLFVQSDNTIASERRFDKGLTIPQLKARLEPITGIMAPSQKILLYSDKTLVGPIAGDDNVFLGAFPVADFMTLRVVDLNPAASARNQYNDLSLVEKYEMQDDKYDTLRDTVRDFKRRNKLGRFDDARSSATDDDDAAYEAAAAKITVGDRCQVDVSTTADPDAGTKRGVVKFLGKVDFKPGHWVGVEYDEPVGKHDGTVQGKAYFAARNKHGAFVRPTRVEVGDFPELDPFDELEEM</sequence>
<dbReference type="Pfam" id="PF01302">
    <property type="entry name" value="CAP_GLY"/>
    <property type="match status" value="1"/>
</dbReference>
<dbReference type="SUPFAM" id="SSF54236">
    <property type="entry name" value="Ubiquitin-like"/>
    <property type="match status" value="1"/>
</dbReference>
<evidence type="ECO:0000256" key="4">
    <source>
        <dbReference type="ARBA" id="ARBA00025779"/>
    </source>
</evidence>
<dbReference type="PANTHER" id="PTHR18916:SF85">
    <property type="entry name" value="TUBULIN-FOLDING COFACTOR B"/>
    <property type="match status" value="1"/>
</dbReference>
<dbReference type="InterPro" id="IPR000938">
    <property type="entry name" value="CAP-Gly_domain"/>
</dbReference>
<evidence type="ECO:0000256" key="2">
    <source>
        <dbReference type="ARBA" id="ARBA00022490"/>
    </source>
</evidence>
<dbReference type="Gene3D" id="3.10.20.90">
    <property type="entry name" value="Phosphatidylinositol 3-kinase Catalytic Subunit, Chain A, domain 1"/>
    <property type="match status" value="1"/>
</dbReference>
<feature type="domain" description="CAP-Gly" evidence="5">
    <location>
        <begin position="186"/>
        <end position="228"/>
    </location>
</feature>
<organism evidence="6 7">
    <name type="scientific">Allomyces macrogynus (strain ATCC 38327)</name>
    <name type="common">Allomyces javanicus var. macrogynus</name>
    <dbReference type="NCBI Taxonomy" id="578462"/>
    <lineage>
        <taxon>Eukaryota</taxon>
        <taxon>Fungi</taxon>
        <taxon>Fungi incertae sedis</taxon>
        <taxon>Blastocladiomycota</taxon>
        <taxon>Blastocladiomycetes</taxon>
        <taxon>Blastocladiales</taxon>
        <taxon>Blastocladiaceae</taxon>
        <taxon>Allomyces</taxon>
    </lineage>
</organism>
<dbReference type="VEuPathDB" id="FungiDB:AMAG_14542"/>
<dbReference type="SUPFAM" id="SSF74924">
    <property type="entry name" value="Cap-Gly domain"/>
    <property type="match status" value="1"/>
</dbReference>
<dbReference type="GO" id="GO:0005938">
    <property type="term" value="C:cell cortex"/>
    <property type="evidence" value="ECO:0007669"/>
    <property type="project" value="TreeGrafter"/>
</dbReference>
<keyword evidence="2" id="KW-0963">Cytoplasm</keyword>
<proteinExistence type="inferred from homology"/>
<gene>
    <name evidence="6" type="ORF">AMAG_14542</name>
</gene>
<dbReference type="GO" id="GO:0043014">
    <property type="term" value="F:alpha-tubulin binding"/>
    <property type="evidence" value="ECO:0007669"/>
    <property type="project" value="InterPro"/>
</dbReference>
<dbReference type="Pfam" id="PF14560">
    <property type="entry name" value="Ubiquitin_2"/>
    <property type="match status" value="1"/>
</dbReference>
<dbReference type="CDD" id="cd01789">
    <property type="entry name" value="Ubl_TBCB"/>
    <property type="match status" value="1"/>
</dbReference>
<dbReference type="GO" id="GO:0007023">
    <property type="term" value="P:post-chaperonin tubulin folding pathway"/>
    <property type="evidence" value="ECO:0007669"/>
    <property type="project" value="InterPro"/>
</dbReference>
<dbReference type="GO" id="GO:0031122">
    <property type="term" value="P:cytoplasmic microtubule organization"/>
    <property type="evidence" value="ECO:0007669"/>
    <property type="project" value="TreeGrafter"/>
</dbReference>
<name>A0A0L0T6N8_ALLM3</name>
<dbReference type="SMART" id="SM01052">
    <property type="entry name" value="CAP_GLY"/>
    <property type="match status" value="1"/>
</dbReference>
<reference evidence="7" key="2">
    <citation type="submission" date="2009-11" db="EMBL/GenBank/DDBJ databases">
        <title>The Genome Sequence of Allomyces macrogynus strain ATCC 38327.</title>
        <authorList>
            <consortium name="The Broad Institute Genome Sequencing Platform"/>
            <person name="Russ C."/>
            <person name="Cuomo C."/>
            <person name="Shea T."/>
            <person name="Young S.K."/>
            <person name="Zeng Q."/>
            <person name="Koehrsen M."/>
            <person name="Haas B."/>
            <person name="Borodovsky M."/>
            <person name="Guigo R."/>
            <person name="Alvarado L."/>
            <person name="Berlin A."/>
            <person name="Borenstein D."/>
            <person name="Chen Z."/>
            <person name="Engels R."/>
            <person name="Freedman E."/>
            <person name="Gellesch M."/>
            <person name="Goldberg J."/>
            <person name="Griggs A."/>
            <person name="Gujja S."/>
            <person name="Heiman D."/>
            <person name="Hepburn T."/>
            <person name="Howarth C."/>
            <person name="Jen D."/>
            <person name="Larson L."/>
            <person name="Lewis B."/>
            <person name="Mehta T."/>
            <person name="Park D."/>
            <person name="Pearson M."/>
            <person name="Roberts A."/>
            <person name="Saif S."/>
            <person name="Shenoy N."/>
            <person name="Sisk P."/>
            <person name="Stolte C."/>
            <person name="Sykes S."/>
            <person name="Walk T."/>
            <person name="White J."/>
            <person name="Yandava C."/>
            <person name="Burger G."/>
            <person name="Gray M.W."/>
            <person name="Holland P.W.H."/>
            <person name="King N."/>
            <person name="Lang F.B.F."/>
            <person name="Roger A.J."/>
            <person name="Ruiz-Trillo I."/>
            <person name="Lander E."/>
            <person name="Nusbaum C."/>
        </authorList>
    </citation>
    <scope>NUCLEOTIDE SEQUENCE [LARGE SCALE GENOMIC DNA]</scope>
    <source>
        <strain evidence="7">ATCC 38327</strain>
    </source>
</reference>
<evidence type="ECO:0000256" key="3">
    <source>
        <dbReference type="ARBA" id="ARBA00023186"/>
    </source>
</evidence>
<dbReference type="eggNOG" id="KOG3206">
    <property type="taxonomic scope" value="Eukaryota"/>
</dbReference>
<dbReference type="STRING" id="578462.A0A0L0T6N8"/>
<reference evidence="6 7" key="1">
    <citation type="submission" date="2009-11" db="EMBL/GenBank/DDBJ databases">
        <title>Annotation of Allomyces macrogynus ATCC 38327.</title>
        <authorList>
            <consortium name="The Broad Institute Genome Sequencing Platform"/>
            <person name="Russ C."/>
            <person name="Cuomo C."/>
            <person name="Burger G."/>
            <person name="Gray M.W."/>
            <person name="Holland P.W.H."/>
            <person name="King N."/>
            <person name="Lang F.B.F."/>
            <person name="Roger A.J."/>
            <person name="Ruiz-Trillo I."/>
            <person name="Young S.K."/>
            <person name="Zeng Q."/>
            <person name="Gargeya S."/>
            <person name="Fitzgerald M."/>
            <person name="Haas B."/>
            <person name="Abouelleil A."/>
            <person name="Alvarado L."/>
            <person name="Arachchi H.M."/>
            <person name="Berlin A."/>
            <person name="Chapman S.B."/>
            <person name="Gearin G."/>
            <person name="Goldberg J."/>
            <person name="Griggs A."/>
            <person name="Gujja S."/>
            <person name="Hansen M."/>
            <person name="Heiman D."/>
            <person name="Howarth C."/>
            <person name="Larimer J."/>
            <person name="Lui A."/>
            <person name="MacDonald P.J.P."/>
            <person name="McCowen C."/>
            <person name="Montmayeur A."/>
            <person name="Murphy C."/>
            <person name="Neiman D."/>
            <person name="Pearson M."/>
            <person name="Priest M."/>
            <person name="Roberts A."/>
            <person name="Saif S."/>
            <person name="Shea T."/>
            <person name="Sisk P."/>
            <person name="Stolte C."/>
            <person name="Sykes S."/>
            <person name="Wortman J."/>
            <person name="Nusbaum C."/>
            <person name="Birren B."/>
        </authorList>
    </citation>
    <scope>NUCLEOTIDE SEQUENCE [LARGE SCALE GENOMIC DNA]</scope>
    <source>
        <strain evidence="6 7">ATCC 38327</strain>
    </source>
</reference>
<dbReference type="InterPro" id="IPR029071">
    <property type="entry name" value="Ubiquitin-like_domsf"/>
</dbReference>
<dbReference type="Proteomes" id="UP000054350">
    <property type="component" value="Unassembled WGS sequence"/>
</dbReference>
<evidence type="ECO:0000313" key="6">
    <source>
        <dbReference type="EMBL" id="KNE70407.1"/>
    </source>
</evidence>
<dbReference type="GO" id="GO:0007021">
    <property type="term" value="P:tubulin complex assembly"/>
    <property type="evidence" value="ECO:0007669"/>
    <property type="project" value="InterPro"/>
</dbReference>
<dbReference type="OMA" id="AWKKKMQ"/>
<evidence type="ECO:0000313" key="7">
    <source>
        <dbReference type="Proteomes" id="UP000054350"/>
    </source>
</evidence>
<dbReference type="PANTHER" id="PTHR18916">
    <property type="entry name" value="DYNACTIN 1-RELATED MICROTUBULE-BINDING"/>
    <property type="match status" value="1"/>
</dbReference>
<dbReference type="InterPro" id="IPR045172">
    <property type="entry name" value="TBCB_Ubl"/>
</dbReference>
<dbReference type="EMBL" id="GG745365">
    <property type="protein sequence ID" value="KNE70407.1"/>
    <property type="molecule type" value="Genomic_DNA"/>
</dbReference>
<dbReference type="InterPro" id="IPR000626">
    <property type="entry name" value="Ubiquitin-like_dom"/>
</dbReference>
<dbReference type="Gene3D" id="2.30.30.190">
    <property type="entry name" value="CAP Gly-rich-like domain"/>
    <property type="match status" value="1"/>
</dbReference>
<accession>A0A0L0T6N8</accession>
<comment type="similarity">
    <text evidence="4">Belongs to the TBCB family.</text>
</comment>
<dbReference type="PROSITE" id="PS50245">
    <property type="entry name" value="CAP_GLY_2"/>
    <property type="match status" value="1"/>
</dbReference>
<keyword evidence="3" id="KW-0143">Chaperone</keyword>
<dbReference type="InterPro" id="IPR036859">
    <property type="entry name" value="CAP-Gly_dom_sf"/>
</dbReference>
<protein>
    <recommendedName>
        <fullName evidence="5">CAP-Gly domain-containing protein</fullName>
    </recommendedName>
</protein>
<dbReference type="GO" id="GO:0005634">
    <property type="term" value="C:nucleus"/>
    <property type="evidence" value="ECO:0007669"/>
    <property type="project" value="TreeGrafter"/>
</dbReference>
<dbReference type="OrthoDB" id="2130750at2759"/>
<dbReference type="FunFam" id="2.30.30.190:FF:000013">
    <property type="entry name" value="Tubulin-folding cofactor B"/>
    <property type="match status" value="1"/>
</dbReference>
<dbReference type="AlphaFoldDB" id="A0A0L0T6N8"/>